<dbReference type="InterPro" id="IPR011547">
    <property type="entry name" value="SLC26A/SulP_dom"/>
</dbReference>
<dbReference type="InterPro" id="IPR001902">
    <property type="entry name" value="SLC26A/SulP_fam"/>
</dbReference>
<name>A0A0N4YFX8_NIPBR</name>
<organism evidence="8">
    <name type="scientific">Nippostrongylus brasiliensis</name>
    <name type="common">Rat hookworm</name>
    <dbReference type="NCBI Taxonomy" id="27835"/>
    <lineage>
        <taxon>Eukaryota</taxon>
        <taxon>Metazoa</taxon>
        <taxon>Ecdysozoa</taxon>
        <taxon>Nematoda</taxon>
        <taxon>Chromadorea</taxon>
        <taxon>Rhabditida</taxon>
        <taxon>Rhabditina</taxon>
        <taxon>Rhabditomorpha</taxon>
        <taxon>Strongyloidea</taxon>
        <taxon>Heligmosomidae</taxon>
        <taxon>Nippostrongylus</taxon>
    </lineage>
</organism>
<dbReference type="WBParaSite" id="NBR_0001568301-mRNA-1">
    <property type="protein sequence ID" value="NBR_0001568301-mRNA-1"/>
    <property type="gene ID" value="NBR_0001568301"/>
</dbReference>
<accession>A0A0N4YFX8</accession>
<dbReference type="PANTHER" id="PTHR11814">
    <property type="entry name" value="SULFATE TRANSPORTER"/>
    <property type="match status" value="1"/>
</dbReference>
<evidence type="ECO:0000256" key="2">
    <source>
        <dbReference type="ARBA" id="ARBA00022692"/>
    </source>
</evidence>
<dbReference type="AlphaFoldDB" id="A0A0N4YFX8"/>
<protein>
    <submittedName>
        <fullName evidence="8">Sulfate_transp domain-containing protein</fullName>
    </submittedName>
</protein>
<gene>
    <name evidence="6" type="ORF">NBR_LOCUS15684</name>
</gene>
<dbReference type="EMBL" id="UYSL01021843">
    <property type="protein sequence ID" value="VDL79278.1"/>
    <property type="molecule type" value="Genomic_DNA"/>
</dbReference>
<keyword evidence="4" id="KW-0472">Membrane</keyword>
<dbReference type="STRING" id="27835.A0A0N4YFX8"/>
<dbReference type="GO" id="GO:0016020">
    <property type="term" value="C:membrane"/>
    <property type="evidence" value="ECO:0007669"/>
    <property type="project" value="UniProtKB-SubCell"/>
</dbReference>
<evidence type="ECO:0000259" key="5">
    <source>
        <dbReference type="Pfam" id="PF00916"/>
    </source>
</evidence>
<sequence>MAHCQPTTMERPPMNQEEFDRRFEYELPQKKKSVFTRFTSVSKKYWQPFTSPRNFGRTIVSFLPIIHWLPRPWIQVFVGTFGLDFVMTYFSDELVAGFTTGASFHIFVTQVKDVVGIPNLPRRTGIGNCVMVGLSLFFVFF</sequence>
<dbReference type="GO" id="GO:0055085">
    <property type="term" value="P:transmembrane transport"/>
    <property type="evidence" value="ECO:0007669"/>
    <property type="project" value="InterPro"/>
</dbReference>
<keyword evidence="3" id="KW-1133">Transmembrane helix</keyword>
<dbReference type="Pfam" id="PF00916">
    <property type="entry name" value="Sulfate_transp"/>
    <property type="match status" value="1"/>
</dbReference>
<keyword evidence="7" id="KW-1185">Reference proteome</keyword>
<comment type="subcellular location">
    <subcellularLocation>
        <location evidence="1">Membrane</location>
        <topology evidence="1">Multi-pass membrane protein</topology>
    </subcellularLocation>
</comment>
<reference evidence="8" key="1">
    <citation type="submission" date="2017-02" db="UniProtKB">
        <authorList>
            <consortium name="WormBaseParasite"/>
        </authorList>
    </citation>
    <scope>IDENTIFICATION</scope>
</reference>
<evidence type="ECO:0000256" key="1">
    <source>
        <dbReference type="ARBA" id="ARBA00004141"/>
    </source>
</evidence>
<evidence type="ECO:0000313" key="8">
    <source>
        <dbReference type="WBParaSite" id="NBR_0001568301-mRNA-1"/>
    </source>
</evidence>
<evidence type="ECO:0000313" key="6">
    <source>
        <dbReference type="EMBL" id="VDL79278.1"/>
    </source>
</evidence>
<evidence type="ECO:0000256" key="3">
    <source>
        <dbReference type="ARBA" id="ARBA00022989"/>
    </source>
</evidence>
<reference evidence="6 7" key="2">
    <citation type="submission" date="2018-11" db="EMBL/GenBank/DDBJ databases">
        <authorList>
            <consortium name="Pathogen Informatics"/>
        </authorList>
    </citation>
    <scope>NUCLEOTIDE SEQUENCE [LARGE SCALE GENOMIC DNA]</scope>
</reference>
<keyword evidence="2" id="KW-0812">Transmembrane</keyword>
<proteinExistence type="predicted"/>
<dbReference type="Proteomes" id="UP000271162">
    <property type="component" value="Unassembled WGS sequence"/>
</dbReference>
<feature type="domain" description="SLC26A/SulP transporter" evidence="5">
    <location>
        <begin position="74"/>
        <end position="123"/>
    </location>
</feature>
<evidence type="ECO:0000313" key="7">
    <source>
        <dbReference type="Proteomes" id="UP000271162"/>
    </source>
</evidence>
<evidence type="ECO:0000256" key="4">
    <source>
        <dbReference type="ARBA" id="ARBA00023136"/>
    </source>
</evidence>